<protein>
    <recommendedName>
        <fullName evidence="2">CH-like domain-containing protein</fullName>
    </recommendedName>
</protein>
<reference evidence="3 4" key="1">
    <citation type="journal article" date="2015" name="Genome Biol. Evol.">
        <title>Comparative Genomics of a Bacterivorous Green Alga Reveals Evolutionary Causalities and Consequences of Phago-Mixotrophic Mode of Nutrition.</title>
        <authorList>
            <person name="Burns J.A."/>
            <person name="Paasch A."/>
            <person name="Narechania A."/>
            <person name="Kim E."/>
        </authorList>
    </citation>
    <scope>NUCLEOTIDE SEQUENCE [LARGE SCALE GENOMIC DNA]</scope>
    <source>
        <strain evidence="3 4">PLY_AMNH</strain>
    </source>
</reference>
<dbReference type="EMBL" id="LGRX02007578">
    <property type="protein sequence ID" value="KAK3274691.1"/>
    <property type="molecule type" value="Genomic_DNA"/>
</dbReference>
<proteinExistence type="predicted"/>
<evidence type="ECO:0000313" key="3">
    <source>
        <dbReference type="EMBL" id="KAK3274691.1"/>
    </source>
</evidence>
<dbReference type="GO" id="GO:0005737">
    <property type="term" value="C:cytoplasm"/>
    <property type="evidence" value="ECO:0007669"/>
    <property type="project" value="UniProtKB-ARBA"/>
</dbReference>
<feature type="region of interest" description="Disordered" evidence="1">
    <location>
        <begin position="121"/>
        <end position="204"/>
    </location>
</feature>
<feature type="region of interest" description="Disordered" evidence="1">
    <location>
        <begin position="798"/>
        <end position="904"/>
    </location>
</feature>
<evidence type="ECO:0000256" key="1">
    <source>
        <dbReference type="SAM" id="MobiDB-lite"/>
    </source>
</evidence>
<feature type="compositionally biased region" description="Basic and acidic residues" evidence="1">
    <location>
        <begin position="1294"/>
        <end position="1325"/>
    </location>
</feature>
<dbReference type="InterPro" id="IPR016024">
    <property type="entry name" value="ARM-type_fold"/>
</dbReference>
<feature type="compositionally biased region" description="Basic and acidic residues" evidence="1">
    <location>
        <begin position="1387"/>
        <end position="1411"/>
    </location>
</feature>
<dbReference type="PANTHER" id="PTHR43670:SF114">
    <property type="entry name" value="OS05G0592000 PROTEIN"/>
    <property type="match status" value="1"/>
</dbReference>
<feature type="compositionally biased region" description="Low complexity" evidence="1">
    <location>
        <begin position="1328"/>
        <end position="1350"/>
    </location>
</feature>
<name>A0AAE0GAS2_9CHLO</name>
<feature type="region of interest" description="Disordered" evidence="1">
    <location>
        <begin position="1294"/>
        <end position="1609"/>
    </location>
</feature>
<dbReference type="SUPFAM" id="SSF48371">
    <property type="entry name" value="ARM repeat"/>
    <property type="match status" value="1"/>
</dbReference>
<feature type="compositionally biased region" description="Basic and acidic residues" evidence="1">
    <location>
        <begin position="852"/>
        <end position="903"/>
    </location>
</feature>
<evidence type="ECO:0000313" key="4">
    <source>
        <dbReference type="Proteomes" id="UP001190700"/>
    </source>
</evidence>
<feature type="domain" description="CH-like" evidence="2">
    <location>
        <begin position="41"/>
        <end position="120"/>
    </location>
</feature>
<dbReference type="PANTHER" id="PTHR43670">
    <property type="entry name" value="HEAT SHOCK PROTEIN 26"/>
    <property type="match status" value="1"/>
</dbReference>
<accession>A0AAE0GAS2</accession>
<sequence length="1675" mass="181248">MELSSRVGAWLVKLGIVDPSAVSISSRDGKVVLDDTTSIEFESGLGFATLVSVLAAQAGLEPAPMDTFKETPTAVTKLYNWNLLEPVLKAFSVELDPDMKALIVAGDTDIVADLLKQFYQQVGGSPSRQPSRKSNRPPIPPSEPPPKEKQQRGVKLPGSHVSSRPASARHVEPLRASNHESSIASPRSDQGERASAVAPPVAGAPGSAMELLAETLAVPFRMSVDEAVDALVNEHDSLAAGILNGVPDGNFECVVGWLREVQRRAGELGALLMSDPKAMHAVLSHLSTGLIANNSIVQVRNCKCLSAIGQALSGTRLASSASKWFLGAGGPLAALLSILQQDSGQEAASAVVSVLSSFCKKKLRPLFLDHLQAAAGGDNALYLSAMEKVLNGVAEHRRGREAFILQAVPEALLDAALATEAKHAASNADVHRVALTFITSLWLHFPDQVEAEAEKCKAALDALKRELRTGSRDQQLFAVACLFRLLEGFTLTGNAFAPILYKTIIFALVEHSGEPTLRNAFLGQMRDVLAANPSLPVGVLLDPLLRQVIPNILEESGGATSPRGSEGAAPAIQLLVQATQHPKLESRHALALLPPLAQVALAGPRDFGGEDRLPALAALAKRMVQEVEAPLVHNALLHLAKETLEAFTPGAEEGMTEDELQAWRDRAATLLFSMGALRLEAVCKAMHGEVQSAAQAWRERSGRDHPLLRRAERSLARALPDTPAEDEAEADEDVAAEGEAEAVPAEKALFRRTATELPGGEEAEEGDLVQAVRLHVQQPRVRDSRVRRSISAASSLQTEVLDDAAEPEEDERARQDPADIPLGRIVADKPSAPSESGLPAAASVVGEEENEEALRRQKKAAEAKARRRKREAEIERTRAKRLAAEEAQKAVVAKEKEDKERVKRALQRKRQALLGGKERSLVVVKSLGDPAPEVLVPEDPQKSSSAPASPKKPAKRRRSRLVHKPAAPEAAAGDLQHPAGGGPSLAAAQSLDPTLPEDIEELILEALNQRLAVDPNIVLPVGFERVPAMRAVAERSPGAAEEELREGRQRLESAEMMNSQEVPRPFVWVPVPQGVPPTDDLEEVEADVILEEVLLEVTHPHSDEREALRQPVAADAGEHILLVDRLAHLQLEEEAQALHTAALSADPICTLPSGWSRRQEPRRANLLPQQQYMAVRQSVGQMRPRSEAGSTRSDSRRILPSLTQIERGPGENPGKKRAPPLDAALARKKTGGEGAPAAARAPAGAARAWGGASSAHEAEGADSLIYRQRAPMRFINQYLDKVLTDIAGQVVDEAHRAADRKPRREAAQRKVADNREEGSEAEEHLSTAPAGGAPEAGGASPAPPRSVRGGRSIRGGRSDGGGYSSLSEGELSGNAAPVARRLAERKKKQEEDAKRELKERRRAAKDLEKKKEKIQKRLVRLAEAKAAEEQQKEEEARAKKEAEGLEVKRRREKERKRRDEEKRKLDAHKKNKAQEQIELSHQQQEKERQAAAQRKKRIDSYIRKKKAAYRAEKQSEDEMMMMEQSRGLTTSKDTHFSSENWELDAIPEEDETSNTLGGASTLSKKTRSTKSSRDLTGSSPSDLEESMNLPDTMTSLPPDGLEQEPDPSNVVTVNDEVDEEADPEANAEVVVGADAEPNTEVDGKAGAEIDVELDGEMNAQVEEVLNELLADIEDE</sequence>
<feature type="compositionally biased region" description="Basic and acidic residues" evidence="1">
    <location>
        <begin position="1420"/>
        <end position="1449"/>
    </location>
</feature>
<feature type="compositionally biased region" description="Acidic residues" evidence="1">
    <location>
        <begin position="800"/>
        <end position="810"/>
    </location>
</feature>
<feature type="compositionally biased region" description="Basic residues" evidence="1">
    <location>
        <begin position="1493"/>
        <end position="1508"/>
    </location>
</feature>
<feature type="compositionally biased region" description="Basic residues" evidence="1">
    <location>
        <begin position="952"/>
        <end position="963"/>
    </location>
</feature>
<dbReference type="InterPro" id="IPR010441">
    <property type="entry name" value="CH_2"/>
</dbReference>
<evidence type="ECO:0000259" key="2">
    <source>
        <dbReference type="Pfam" id="PF06294"/>
    </source>
</evidence>
<feature type="compositionally biased region" description="Acidic residues" evidence="1">
    <location>
        <begin position="723"/>
        <end position="740"/>
    </location>
</feature>
<comment type="caution">
    <text evidence="3">The sequence shown here is derived from an EMBL/GenBank/DDBJ whole genome shotgun (WGS) entry which is preliminary data.</text>
</comment>
<feature type="compositionally biased region" description="Low complexity" evidence="1">
    <location>
        <begin position="1364"/>
        <end position="1373"/>
    </location>
</feature>
<feature type="compositionally biased region" description="Low complexity" evidence="1">
    <location>
        <begin position="194"/>
        <end position="204"/>
    </location>
</feature>
<feature type="region of interest" description="Disordered" evidence="1">
    <location>
        <begin position="715"/>
        <end position="748"/>
    </location>
</feature>
<feature type="compositionally biased region" description="Low complexity" evidence="1">
    <location>
        <begin position="942"/>
        <end position="951"/>
    </location>
</feature>
<feature type="region of interest" description="Disordered" evidence="1">
    <location>
        <begin position="928"/>
        <end position="993"/>
    </location>
</feature>
<organism evidence="3 4">
    <name type="scientific">Cymbomonas tetramitiformis</name>
    <dbReference type="NCBI Taxonomy" id="36881"/>
    <lineage>
        <taxon>Eukaryota</taxon>
        <taxon>Viridiplantae</taxon>
        <taxon>Chlorophyta</taxon>
        <taxon>Pyramimonadophyceae</taxon>
        <taxon>Pyramimonadales</taxon>
        <taxon>Pyramimonadaceae</taxon>
        <taxon>Cymbomonas</taxon>
    </lineage>
</organism>
<feature type="region of interest" description="Disordered" evidence="1">
    <location>
        <begin position="1177"/>
        <end position="1220"/>
    </location>
</feature>
<keyword evidence="4" id="KW-1185">Reference proteome</keyword>
<dbReference type="Proteomes" id="UP001190700">
    <property type="component" value="Unassembled WGS sequence"/>
</dbReference>
<feature type="compositionally biased region" description="Acidic residues" evidence="1">
    <location>
        <begin position="1541"/>
        <end position="1552"/>
    </location>
</feature>
<feature type="compositionally biased region" description="Polar residues" evidence="1">
    <location>
        <begin position="179"/>
        <end position="188"/>
    </location>
</feature>
<dbReference type="GO" id="GO:0034605">
    <property type="term" value="P:cellular response to heat"/>
    <property type="evidence" value="ECO:0007669"/>
    <property type="project" value="TreeGrafter"/>
</dbReference>
<gene>
    <name evidence="3" type="ORF">CYMTET_17134</name>
</gene>
<dbReference type="Pfam" id="PF06294">
    <property type="entry name" value="CH_2"/>
    <property type="match status" value="1"/>
</dbReference>